<evidence type="ECO:0000256" key="2">
    <source>
        <dbReference type="ARBA" id="ARBA00023002"/>
    </source>
</evidence>
<dbReference type="SUPFAM" id="SSF51735">
    <property type="entry name" value="NAD(P)-binding Rossmann-fold domains"/>
    <property type="match status" value="1"/>
</dbReference>
<dbReference type="PANTHER" id="PTHR24321:SF8">
    <property type="entry name" value="ESTRADIOL 17-BETA-DEHYDROGENASE 8-RELATED"/>
    <property type="match status" value="1"/>
</dbReference>
<dbReference type="PRINTS" id="PR00080">
    <property type="entry name" value="SDRFAMILY"/>
</dbReference>
<organism evidence="5 6">
    <name type="scientific">Paenibacillus radicis</name>
    <name type="common">ex Gao et al. 2016</name>
    <dbReference type="NCBI Taxonomy" id="1737354"/>
    <lineage>
        <taxon>Bacteria</taxon>
        <taxon>Bacillati</taxon>
        <taxon>Bacillota</taxon>
        <taxon>Bacilli</taxon>
        <taxon>Bacillales</taxon>
        <taxon>Paenibacillaceae</taxon>
        <taxon>Paenibacillus</taxon>
    </lineage>
</organism>
<keyword evidence="2" id="KW-0560">Oxidoreductase</keyword>
<dbReference type="InterPro" id="IPR036291">
    <property type="entry name" value="NAD(P)-bd_dom_sf"/>
</dbReference>
<reference evidence="5 6" key="1">
    <citation type="journal article" date="2014" name="Int. J. Syst. Evol. Microbiol.">
        <title>Complete genome sequence of Corynebacterium casei LMG S-19264T (=DSM 44701T), isolated from a smear-ripened cheese.</title>
        <authorList>
            <consortium name="US DOE Joint Genome Institute (JGI-PGF)"/>
            <person name="Walter F."/>
            <person name="Albersmeier A."/>
            <person name="Kalinowski J."/>
            <person name="Ruckert C."/>
        </authorList>
    </citation>
    <scope>NUCLEOTIDE SEQUENCE [LARGE SCALE GENOMIC DNA]</scope>
    <source>
        <strain evidence="5 6">CGMCC 1.15286</strain>
    </source>
</reference>
<proteinExistence type="inferred from homology"/>
<dbReference type="NCBIfam" id="NF005559">
    <property type="entry name" value="PRK07231.1"/>
    <property type="match status" value="1"/>
</dbReference>
<dbReference type="PANTHER" id="PTHR24321">
    <property type="entry name" value="DEHYDROGENASES, SHORT CHAIN"/>
    <property type="match status" value="1"/>
</dbReference>
<name>A0A917H7M8_9BACL</name>
<dbReference type="GO" id="GO:0008206">
    <property type="term" value="P:bile acid metabolic process"/>
    <property type="evidence" value="ECO:0007669"/>
    <property type="project" value="UniProtKB-ARBA"/>
</dbReference>
<keyword evidence="6" id="KW-1185">Reference proteome</keyword>
<dbReference type="InterPro" id="IPR057326">
    <property type="entry name" value="KR_dom"/>
</dbReference>
<dbReference type="Gene3D" id="3.40.50.720">
    <property type="entry name" value="NAD(P)-binding Rossmann-like Domain"/>
    <property type="match status" value="1"/>
</dbReference>
<gene>
    <name evidence="5" type="ORF">GCM10010918_25370</name>
</gene>
<dbReference type="CDD" id="cd05233">
    <property type="entry name" value="SDR_c"/>
    <property type="match status" value="1"/>
</dbReference>
<protein>
    <submittedName>
        <fullName evidence="5">Glucose-1-dehydrogenase</fullName>
    </submittedName>
</protein>
<sequence>MKDMKFENKTVIVTGGGTGIGKTTAQRFFEEGANVVINGRRQDVLQQTALEIDPSGKRVLAVSGDISKPETSAKLVHAAVEAFGGIDVLVNNTGKFNPTPFLDHTEEDLQSYLDTIVKGTFYPSQAVVPELRKRGGGAIVNTGSMWAIQAVEATPSSAYSAAMAGRHALTRNLAVELAGDQIRVNAVAPAVVETPIYNTFMTEEEVANVLPSFHAFHPIGRNGTTHDVAEAILFLASDSASWITGVIMPLDGGVTARLR</sequence>
<evidence type="ECO:0000313" key="5">
    <source>
        <dbReference type="EMBL" id="GGG69186.1"/>
    </source>
</evidence>
<comment type="similarity">
    <text evidence="1">Belongs to the short-chain dehydrogenases/reductases (SDR) family.</text>
</comment>
<dbReference type="PRINTS" id="PR00081">
    <property type="entry name" value="GDHRDH"/>
</dbReference>
<dbReference type="SMART" id="SM00822">
    <property type="entry name" value="PKS_KR"/>
    <property type="match status" value="1"/>
</dbReference>
<dbReference type="FunFam" id="3.40.50.720:FF:000084">
    <property type="entry name" value="Short-chain dehydrogenase reductase"/>
    <property type="match status" value="1"/>
</dbReference>
<keyword evidence="3" id="KW-0520">NAD</keyword>
<dbReference type="Pfam" id="PF13561">
    <property type="entry name" value="adh_short_C2"/>
    <property type="match status" value="1"/>
</dbReference>
<feature type="domain" description="Ketoreductase" evidence="4">
    <location>
        <begin position="9"/>
        <end position="181"/>
    </location>
</feature>
<evidence type="ECO:0000259" key="4">
    <source>
        <dbReference type="SMART" id="SM00822"/>
    </source>
</evidence>
<dbReference type="AlphaFoldDB" id="A0A917H7M8"/>
<accession>A0A917H7M8</accession>
<dbReference type="GO" id="GO:0016491">
    <property type="term" value="F:oxidoreductase activity"/>
    <property type="evidence" value="ECO:0007669"/>
    <property type="project" value="UniProtKB-KW"/>
</dbReference>
<dbReference type="EMBL" id="BMHY01000004">
    <property type="protein sequence ID" value="GGG69186.1"/>
    <property type="molecule type" value="Genomic_DNA"/>
</dbReference>
<dbReference type="InterPro" id="IPR002347">
    <property type="entry name" value="SDR_fam"/>
</dbReference>
<dbReference type="Proteomes" id="UP000600247">
    <property type="component" value="Unassembled WGS sequence"/>
</dbReference>
<evidence type="ECO:0000256" key="3">
    <source>
        <dbReference type="ARBA" id="ARBA00023027"/>
    </source>
</evidence>
<comment type="caution">
    <text evidence="5">The sequence shown here is derived from an EMBL/GenBank/DDBJ whole genome shotgun (WGS) entry which is preliminary data.</text>
</comment>
<evidence type="ECO:0000256" key="1">
    <source>
        <dbReference type="ARBA" id="ARBA00006484"/>
    </source>
</evidence>
<evidence type="ECO:0000313" key="6">
    <source>
        <dbReference type="Proteomes" id="UP000600247"/>
    </source>
</evidence>